<protein>
    <recommendedName>
        <fullName evidence="1">site-specific DNA-methyltransferase (adenine-specific)</fullName>
        <ecNumber evidence="1">2.1.1.72</ecNumber>
    </recommendedName>
</protein>
<evidence type="ECO:0000313" key="8">
    <source>
        <dbReference type="Proteomes" id="UP001500967"/>
    </source>
</evidence>
<dbReference type="InterPro" id="IPR011639">
    <property type="entry name" value="MethylTrfase_TaqI-like_dom"/>
</dbReference>
<dbReference type="EMBL" id="BAAAGX010000034">
    <property type="protein sequence ID" value="GAA0276399.1"/>
    <property type="molecule type" value="Genomic_DNA"/>
</dbReference>
<proteinExistence type="predicted"/>
<comment type="caution">
    <text evidence="7">The sequence shown here is derived from an EMBL/GenBank/DDBJ whole genome shotgun (WGS) entry which is preliminary data.</text>
</comment>
<sequence length="1306" mass="144408">MTATLTSVKVAGGLLPGDVLSSVLAGDMPGLSGADYHLAGEGPREAASRTWSNLLGVYRRFQDDLADVSKDDPAIGFTRDRWLSHLLAELGYGRVPTTSAGGISVGDRQYPVSHLWGSTPMHLLGWNTPLDKRTPGVAGAAQRAPHAMLQEMLNRADGYLWAILSNGHLLRLLRDSTTMTGQSYVEFDLESMFENELFSEFAMMYLLAHESRVEAPEDGHPGECWLEKWRTTAVSQGVRALTLLRDGVQEALETLGTGFLQNPANTGLREGLDSGELRMEDFHQALLRTVYRLLFWAVAEDREALLDPDADPDAASCYRKHFSSARLRHLALCRHGSSHYDLWEGVAVVMSALGHVYGEPRLGLPGLGGLFAISEADVLHGAKLSNQALLSAVRSLSVVQPKGQPRRTVDFRNLGAEELGSVYESLLELIPRRDPQAEAFSLDTAAGNDRKKSGSYYTPTELVELVLDTALDPVLDDAEKQDDPEAALLALTVCDPAIGSGHFVVAAARRIASRVAAIRTGEVDPTPTMLQDAMHDVVARCIYGVDVNPMAADLAKVSLWLEAMRSGRPLSFLDHHIKVGNALLGTTPALLRDGIPDDAYVALTGDDKPTVRAWKTANARERAGQGSLISYSNEALRATTLEIAGEAASARNLADIAWAARRYAESQEGPELTQARHIADAWCAAFLSPKTHDDVPITQELLESLREGSALETAVRAVNDVAQRHRLFHWHLEFPEIFPVGRSQAGGFSAMLGNPPWERIKLQEQEFFAAREPAIAGAKNAAARKKAIAELKTENPALLAEFNNAKRAAEAESHFLRMSGRYPLCGVGDVNTYSIFAEHFRSSVAHAGRAGIITPTGLATDATTAKFFADTLRTERLAAFFDFENGDIFEGVHNSFRFAATTITGGEIAQNVRLAFFLKDFVDVDARAFALTPDEILLLNPNTGTLPVFRTRRDADITLACYRRHPVLIRDGDPDGNPWDLRFMRMFDMANDSGDFRTAAELEELGAEFDGWLWERGSKRWLPLYESKMVSAWNHRLSTYEGVAEDSNANVLPRLTPQQLNNPNVEPCARYWVAESSVIGRLAEKWDRPWLIGWRNIARASDARTFIASSIPMAATGNSFLLALFGRPEEAFLIYTVWSSLVFDYIARQKLSGTNMVYFIVKQLPCPRPADFLETPKWLNESLLNFIRPRALELSYTSRRIYGFASDISPQDLGMPFEWALERRAQILAELNAAIFHIYGIDRRSAEHILDSFVTLKGNEEREFGAFRTKELTLTEYDRITDSVESNTSYYSRLNPSPGTSPNSIY</sequence>
<dbReference type="PRINTS" id="PR00507">
    <property type="entry name" value="N12N6MTFRASE"/>
</dbReference>
<dbReference type="PANTHER" id="PTHR33841">
    <property type="entry name" value="DNA METHYLTRANSFERASE YEEA-RELATED"/>
    <property type="match status" value="1"/>
</dbReference>
<evidence type="ECO:0000259" key="6">
    <source>
        <dbReference type="Pfam" id="PF07669"/>
    </source>
</evidence>
<dbReference type="InterPro" id="IPR050953">
    <property type="entry name" value="N4_N6_ade-DNA_methylase"/>
</dbReference>
<comment type="catalytic activity">
    <reaction evidence="5">
        <text>a 2'-deoxyadenosine in DNA + S-adenosyl-L-methionine = an N(6)-methyl-2'-deoxyadenosine in DNA + S-adenosyl-L-homocysteine + H(+)</text>
        <dbReference type="Rhea" id="RHEA:15197"/>
        <dbReference type="Rhea" id="RHEA-COMP:12418"/>
        <dbReference type="Rhea" id="RHEA-COMP:12419"/>
        <dbReference type="ChEBI" id="CHEBI:15378"/>
        <dbReference type="ChEBI" id="CHEBI:57856"/>
        <dbReference type="ChEBI" id="CHEBI:59789"/>
        <dbReference type="ChEBI" id="CHEBI:90615"/>
        <dbReference type="ChEBI" id="CHEBI:90616"/>
        <dbReference type="EC" id="2.1.1.72"/>
    </reaction>
</comment>
<evidence type="ECO:0000256" key="3">
    <source>
        <dbReference type="ARBA" id="ARBA00022679"/>
    </source>
</evidence>
<dbReference type="Pfam" id="PF07669">
    <property type="entry name" value="Eco57I"/>
    <property type="match status" value="1"/>
</dbReference>
<organism evidence="7 8">
    <name type="scientific">Cryptosporangium japonicum</name>
    <dbReference type="NCBI Taxonomy" id="80872"/>
    <lineage>
        <taxon>Bacteria</taxon>
        <taxon>Bacillati</taxon>
        <taxon>Actinomycetota</taxon>
        <taxon>Actinomycetes</taxon>
        <taxon>Cryptosporangiales</taxon>
        <taxon>Cryptosporangiaceae</taxon>
        <taxon>Cryptosporangium</taxon>
    </lineage>
</organism>
<dbReference type="Gene3D" id="3.40.50.150">
    <property type="entry name" value="Vaccinia Virus protein VP39"/>
    <property type="match status" value="2"/>
</dbReference>
<evidence type="ECO:0000256" key="4">
    <source>
        <dbReference type="ARBA" id="ARBA00022691"/>
    </source>
</evidence>
<accession>A0ABP3EVR8</accession>
<dbReference type="InterPro" id="IPR029063">
    <property type="entry name" value="SAM-dependent_MTases_sf"/>
</dbReference>
<dbReference type="Proteomes" id="UP001500967">
    <property type="component" value="Unassembled WGS sequence"/>
</dbReference>
<feature type="domain" description="Type II methyltransferase M.TaqI-like" evidence="6">
    <location>
        <begin position="541"/>
        <end position="770"/>
    </location>
</feature>
<dbReference type="SUPFAM" id="SSF53335">
    <property type="entry name" value="S-adenosyl-L-methionine-dependent methyltransferases"/>
    <property type="match status" value="1"/>
</dbReference>
<keyword evidence="3" id="KW-0808">Transferase</keyword>
<evidence type="ECO:0000256" key="1">
    <source>
        <dbReference type="ARBA" id="ARBA00011900"/>
    </source>
</evidence>
<keyword evidence="2 7" id="KW-0489">Methyltransferase</keyword>
<dbReference type="EC" id="2.1.1.72" evidence="1"/>
<evidence type="ECO:0000256" key="5">
    <source>
        <dbReference type="ARBA" id="ARBA00047942"/>
    </source>
</evidence>
<dbReference type="PANTHER" id="PTHR33841:SF1">
    <property type="entry name" value="DNA METHYLTRANSFERASE A"/>
    <property type="match status" value="1"/>
</dbReference>
<evidence type="ECO:0000313" key="7">
    <source>
        <dbReference type="EMBL" id="GAA0276399.1"/>
    </source>
</evidence>
<evidence type="ECO:0000256" key="2">
    <source>
        <dbReference type="ARBA" id="ARBA00022603"/>
    </source>
</evidence>
<gene>
    <name evidence="7" type="ORF">GCM10009539_75250</name>
</gene>
<keyword evidence="8" id="KW-1185">Reference proteome</keyword>
<dbReference type="RefSeq" id="WP_344653730.1">
    <property type="nucleotide sequence ID" value="NZ_BAAAGX010000034.1"/>
</dbReference>
<keyword evidence="4" id="KW-0949">S-adenosyl-L-methionine</keyword>
<dbReference type="GO" id="GO:0008168">
    <property type="term" value="F:methyltransferase activity"/>
    <property type="evidence" value="ECO:0007669"/>
    <property type="project" value="UniProtKB-KW"/>
</dbReference>
<name>A0ABP3EVR8_9ACTN</name>
<dbReference type="GO" id="GO:0032259">
    <property type="term" value="P:methylation"/>
    <property type="evidence" value="ECO:0007669"/>
    <property type="project" value="UniProtKB-KW"/>
</dbReference>
<reference evidence="8" key="1">
    <citation type="journal article" date="2019" name="Int. J. Syst. Evol. Microbiol.">
        <title>The Global Catalogue of Microorganisms (GCM) 10K type strain sequencing project: providing services to taxonomists for standard genome sequencing and annotation.</title>
        <authorList>
            <consortium name="The Broad Institute Genomics Platform"/>
            <consortium name="The Broad Institute Genome Sequencing Center for Infectious Disease"/>
            <person name="Wu L."/>
            <person name="Ma J."/>
        </authorList>
    </citation>
    <scope>NUCLEOTIDE SEQUENCE [LARGE SCALE GENOMIC DNA]</scope>
    <source>
        <strain evidence="8">JCM 10425</strain>
    </source>
</reference>